<evidence type="ECO:0000313" key="8">
    <source>
        <dbReference type="EMBL" id="SHN77052.1"/>
    </source>
</evidence>
<proteinExistence type="inferred from homology"/>
<dbReference type="AlphaFoldDB" id="A0A1M7U1W2"/>
<evidence type="ECO:0000313" key="9">
    <source>
        <dbReference type="Proteomes" id="UP000184066"/>
    </source>
</evidence>
<keyword evidence="3 8" id="KW-0489">Methyltransferase</keyword>
<evidence type="ECO:0000256" key="2">
    <source>
        <dbReference type="ARBA" id="ARBA00011900"/>
    </source>
</evidence>
<feature type="domain" description="DNA methylase N-4/N-6" evidence="7">
    <location>
        <begin position="38"/>
        <end position="384"/>
    </location>
</feature>
<reference evidence="8 9" key="1">
    <citation type="submission" date="2016-12" db="EMBL/GenBank/DDBJ databases">
        <authorList>
            <person name="Song W.-J."/>
            <person name="Kurnit D.M."/>
        </authorList>
    </citation>
    <scope>NUCLEOTIDE SEQUENCE [LARGE SCALE GENOMIC DNA]</scope>
    <source>
        <strain evidence="8 9">CGMCC 1.10808</strain>
    </source>
</reference>
<gene>
    <name evidence="8" type="ORF">SAMN05216200_11440</name>
</gene>
<dbReference type="SUPFAM" id="SSF53335">
    <property type="entry name" value="S-adenosyl-L-methionine-dependent methyltransferases"/>
    <property type="match status" value="1"/>
</dbReference>
<evidence type="ECO:0000256" key="6">
    <source>
        <dbReference type="ARBA" id="ARBA00047942"/>
    </source>
</evidence>
<evidence type="ECO:0000256" key="5">
    <source>
        <dbReference type="ARBA" id="ARBA00022691"/>
    </source>
</evidence>
<comment type="similarity">
    <text evidence="1">Belongs to the N(4)/N(6)-methyltransferase family.</text>
</comment>
<keyword evidence="4 8" id="KW-0808">Transferase</keyword>
<evidence type="ECO:0000256" key="4">
    <source>
        <dbReference type="ARBA" id="ARBA00022679"/>
    </source>
</evidence>
<dbReference type="GO" id="GO:0003677">
    <property type="term" value="F:DNA binding"/>
    <property type="evidence" value="ECO:0007669"/>
    <property type="project" value="InterPro"/>
</dbReference>
<dbReference type="InterPro" id="IPR002295">
    <property type="entry name" value="N4/N6-MTase_EcoPI_Mod-like"/>
</dbReference>
<accession>A0A1M7U1W2</accession>
<evidence type="ECO:0000259" key="7">
    <source>
        <dbReference type="Pfam" id="PF01555"/>
    </source>
</evidence>
<dbReference type="Gene3D" id="3.40.50.150">
    <property type="entry name" value="Vaccinia Virus protein VP39"/>
    <property type="match status" value="1"/>
</dbReference>
<dbReference type="OrthoDB" id="9816043at2"/>
<evidence type="ECO:0000256" key="1">
    <source>
        <dbReference type="ARBA" id="ARBA00006594"/>
    </source>
</evidence>
<dbReference type="Proteomes" id="UP000184066">
    <property type="component" value="Unassembled WGS sequence"/>
</dbReference>
<dbReference type="STRING" id="1189325.SAMN04488119_101382"/>
<dbReference type="Pfam" id="PF01555">
    <property type="entry name" value="N6_N4_Mtase"/>
    <property type="match status" value="1"/>
</dbReference>
<dbReference type="GO" id="GO:0009007">
    <property type="term" value="F:site-specific DNA-methyltransferase (adenine-specific) activity"/>
    <property type="evidence" value="ECO:0007669"/>
    <property type="project" value="UniProtKB-EC"/>
</dbReference>
<dbReference type="InterPro" id="IPR002941">
    <property type="entry name" value="DNA_methylase_N4/N6"/>
</dbReference>
<dbReference type="GO" id="GO:0008170">
    <property type="term" value="F:N-methyltransferase activity"/>
    <property type="evidence" value="ECO:0007669"/>
    <property type="project" value="InterPro"/>
</dbReference>
<protein>
    <recommendedName>
        <fullName evidence="2">site-specific DNA-methyltransferase (adenine-specific)</fullName>
        <ecNumber evidence="2">2.1.1.72</ecNumber>
    </recommendedName>
</protein>
<organism evidence="8 9">
    <name type="scientific">Oceanicella actignis</name>
    <dbReference type="NCBI Taxonomy" id="1189325"/>
    <lineage>
        <taxon>Bacteria</taxon>
        <taxon>Pseudomonadati</taxon>
        <taxon>Pseudomonadota</taxon>
        <taxon>Alphaproteobacteria</taxon>
        <taxon>Rhodobacterales</taxon>
        <taxon>Paracoccaceae</taxon>
        <taxon>Oceanicella</taxon>
    </lineage>
</organism>
<dbReference type="RefSeq" id="WP_072748449.1">
    <property type="nucleotide sequence ID" value="NZ_FOHL01000001.1"/>
</dbReference>
<dbReference type="EC" id="2.1.1.72" evidence="2"/>
<evidence type="ECO:0000256" key="3">
    <source>
        <dbReference type="ARBA" id="ARBA00022603"/>
    </source>
</evidence>
<sequence length="414" mass="43947">MTPESWIGENFRDGGPPVALLEGDCLESVAAIPADTFDAIVTDPPYHLASIVKRFGPGASGAAGAAAGYGSDGAFQRASRGFMGREWDGGDIAFRAETWAALLRVAKPGAHLVAFNHSRTWHHMAVAIEAAGWDVRDTLAWLYGSGFPKSHDVSKGIDKALGRKRKVLSERAAYSMGQGRAMRGHAPGATAKVTAPATPEARAWQGWGTALKPAFEPVVLARKPLRESSVARQCLATGTGALNIDAARVGGEPWRPHRATGLAANKFFSDGAAAVIDKAPHDLGRWPANVLHDGTPEALAAFPRDQDGSLGRFFYSAKAGEADRRGSDHPTVKPQALMRWLVRLTTRRGGLILDPFGGSGSTGWAAAAEGVRAVLCERESDYLPHLRRRIAALDPEAQARESAADALPGQLGLF</sequence>
<comment type="catalytic activity">
    <reaction evidence="6">
        <text>a 2'-deoxyadenosine in DNA + S-adenosyl-L-methionine = an N(6)-methyl-2'-deoxyadenosine in DNA + S-adenosyl-L-homocysteine + H(+)</text>
        <dbReference type="Rhea" id="RHEA:15197"/>
        <dbReference type="Rhea" id="RHEA-COMP:12418"/>
        <dbReference type="Rhea" id="RHEA-COMP:12419"/>
        <dbReference type="ChEBI" id="CHEBI:15378"/>
        <dbReference type="ChEBI" id="CHEBI:57856"/>
        <dbReference type="ChEBI" id="CHEBI:59789"/>
        <dbReference type="ChEBI" id="CHEBI:90615"/>
        <dbReference type="ChEBI" id="CHEBI:90616"/>
        <dbReference type="EC" id="2.1.1.72"/>
    </reaction>
</comment>
<dbReference type="InterPro" id="IPR029063">
    <property type="entry name" value="SAM-dependent_MTases_sf"/>
</dbReference>
<dbReference type="GO" id="GO:0032259">
    <property type="term" value="P:methylation"/>
    <property type="evidence" value="ECO:0007669"/>
    <property type="project" value="UniProtKB-KW"/>
</dbReference>
<keyword evidence="5" id="KW-0949">S-adenosyl-L-methionine</keyword>
<name>A0A1M7U1W2_9RHOB</name>
<keyword evidence="9" id="KW-1185">Reference proteome</keyword>
<dbReference type="InterPro" id="IPR002052">
    <property type="entry name" value="DNA_methylase_N6_adenine_CS"/>
</dbReference>
<dbReference type="EMBL" id="FRDL01000014">
    <property type="protein sequence ID" value="SHN77052.1"/>
    <property type="molecule type" value="Genomic_DNA"/>
</dbReference>
<dbReference type="PRINTS" id="PR00506">
    <property type="entry name" value="D21N6MTFRASE"/>
</dbReference>
<dbReference type="PROSITE" id="PS00092">
    <property type="entry name" value="N6_MTASE"/>
    <property type="match status" value="1"/>
</dbReference>